<reference evidence="3 4" key="1">
    <citation type="submission" date="2024-11" db="EMBL/GenBank/DDBJ databases">
        <title>Chromosome-level genome assembly of the freshwater bivalve Anodonta woodiana.</title>
        <authorList>
            <person name="Chen X."/>
        </authorList>
    </citation>
    <scope>NUCLEOTIDE SEQUENCE [LARGE SCALE GENOMIC DNA]</scope>
    <source>
        <strain evidence="3">MN2024</strain>
        <tissue evidence="3">Gills</tissue>
    </source>
</reference>
<organism evidence="3 4">
    <name type="scientific">Sinanodonta woodiana</name>
    <name type="common">Chinese pond mussel</name>
    <name type="synonym">Anodonta woodiana</name>
    <dbReference type="NCBI Taxonomy" id="1069815"/>
    <lineage>
        <taxon>Eukaryota</taxon>
        <taxon>Metazoa</taxon>
        <taxon>Spiralia</taxon>
        <taxon>Lophotrochozoa</taxon>
        <taxon>Mollusca</taxon>
        <taxon>Bivalvia</taxon>
        <taxon>Autobranchia</taxon>
        <taxon>Heteroconchia</taxon>
        <taxon>Palaeoheterodonta</taxon>
        <taxon>Unionida</taxon>
        <taxon>Unionoidea</taxon>
        <taxon>Unionidae</taxon>
        <taxon>Unioninae</taxon>
        <taxon>Sinanodonta</taxon>
    </lineage>
</organism>
<keyword evidence="2" id="KW-0732">Signal</keyword>
<sequence>MATLSSCLISVFAISLCNTLNNPDLWPYFRDTEGKTVNKTKIFLLASRFYIAPPVCSNTSLSNLEPQLYRVKYLPCSCNRICVATDTCCFDHPYKAVIPSCTNVVVFPQNARLTMEYKIVTTCDMHESQYYELCEMKKNITLTINEPIVTSRQSGLSYKNKYCAFCYLEQEINLVSWGFNLYCIQDLTKVLLSTPDIMSLLKTNIINETCIIAFVPDRRNFLAKKCMANETYSLEHSIKTCNVSGLWVSYDADVSWACKHFFLPYHGFRNIFCYICNPSIVSVRETFSIDQCNQTGLWRSFDSDLFTKCESFESESRWRPFKNVYCLVCNSFNANMDPGLYNIMPLYPHTAIAVSEWYDPDNSSFITFLQAALESSDGNASIETLRTRFANTCRAFFLSPNEAQDAKNDGAECMSYSCSSRCPTKISCCRKYIAEEESLMCIPNELHYYNRSSSSSEKAFLAFGSCPKETDELLRRKCEHPDTDDIFQILPVIALEEIVFRNVYCGQCNGIFHSKPFDLIVECDIYVDAALFTTVQGFLRTALEEKCSIKYLSQFDCEEQRNYISKCNTTGLWQAGSITIQTGCESKTYSNMSLLGMPISSLKEEYIEGYLNIYCYVCNPKEIMPVYDKCNVTGSMPSFDKADETLCLNGDRNFVWGPFKNVYCLMCNTKKSHSMRLKLDSILQPSYRSIFQVPLTFWEIYNQEEGTALYPDRNVPCEKVLCSEGKVLQNNSCDYPIGAVLNEMEYGLYFRSDLSCPVANTSFHISVEDIIYTFWKVISIELNNFDSTLTTMKLRVWTSFPCNALLLADNTVLYAYVKMQIMKTRGNFKPLEEHFTKEMGRTLMLSGNKIAVKIIPDNKLFYLFQTPASASVSGCFIHNDFYVDSDSNLKVFSEILTCTQRELPYEFVLDNFKNAYIPIKNITLNKFQFEFISEKRIKICSQLFEEIENITELESIRDNEIVASRPYAIFSLSCSCLSILCLLLTLLTYLIHSELRTRPGKLNTSLVISLLLAQSSFQLGLKQTDSKYICICMGMFIHLSWLATFVCFNLCTWNIYITFTSDLATMNQLSLNRGVPIYYILYMRRKNKIYSEEVNSVRRIVLGQKETRNIDSKHGKTTWYMSFVVSVGIEKDTRLIAMLIFKRKMLHLRSPKCAFLSFVCSMRHERKHFANKLMFSPRRLHVAL</sequence>
<feature type="signal peptide" evidence="2">
    <location>
        <begin position="1"/>
        <end position="19"/>
    </location>
</feature>
<evidence type="ECO:0000256" key="2">
    <source>
        <dbReference type="SAM" id="SignalP"/>
    </source>
</evidence>
<feature type="transmembrane region" description="Helical" evidence="1">
    <location>
        <begin position="1028"/>
        <end position="1056"/>
    </location>
</feature>
<protein>
    <submittedName>
        <fullName evidence="3">Uncharacterized protein</fullName>
    </submittedName>
</protein>
<comment type="caution">
    <text evidence="3">The sequence shown here is derived from an EMBL/GenBank/DDBJ whole genome shotgun (WGS) entry which is preliminary data.</text>
</comment>
<gene>
    <name evidence="3" type="ORF">ACJMK2_017544</name>
</gene>
<dbReference type="PANTHER" id="PTHR45902">
    <property type="entry name" value="LATROPHILIN RECEPTOR-LIKE PROTEIN A"/>
    <property type="match status" value="1"/>
</dbReference>
<feature type="transmembrane region" description="Helical" evidence="1">
    <location>
        <begin position="967"/>
        <end position="990"/>
    </location>
</feature>
<proteinExistence type="predicted"/>
<keyword evidence="1" id="KW-0472">Membrane</keyword>
<dbReference type="AlphaFoldDB" id="A0ABD3UC99"/>
<evidence type="ECO:0000313" key="4">
    <source>
        <dbReference type="Proteomes" id="UP001634394"/>
    </source>
</evidence>
<accession>A0ABD3UC99</accession>
<dbReference type="EMBL" id="JBJQND010000016">
    <property type="protein sequence ID" value="KAL3846566.1"/>
    <property type="molecule type" value="Genomic_DNA"/>
</dbReference>
<dbReference type="PANTHER" id="PTHR45902:SF1">
    <property type="entry name" value="LATROPHILIN RECEPTOR-LIKE PROTEIN A"/>
    <property type="match status" value="1"/>
</dbReference>
<dbReference type="InterPro" id="IPR053231">
    <property type="entry name" value="GPCR_LN-TM7"/>
</dbReference>
<keyword evidence="1" id="KW-0812">Transmembrane</keyword>
<keyword evidence="4" id="KW-1185">Reference proteome</keyword>
<dbReference type="Gene3D" id="1.20.1070.10">
    <property type="entry name" value="Rhodopsin 7-helix transmembrane proteins"/>
    <property type="match status" value="1"/>
</dbReference>
<dbReference type="Proteomes" id="UP001634394">
    <property type="component" value="Unassembled WGS sequence"/>
</dbReference>
<evidence type="ECO:0000313" key="3">
    <source>
        <dbReference type="EMBL" id="KAL3846566.1"/>
    </source>
</evidence>
<feature type="chain" id="PRO_5044878627" evidence="2">
    <location>
        <begin position="20"/>
        <end position="1184"/>
    </location>
</feature>
<name>A0ABD3UC99_SINWO</name>
<keyword evidence="1" id="KW-1133">Transmembrane helix</keyword>
<evidence type="ECO:0000256" key="1">
    <source>
        <dbReference type="SAM" id="Phobius"/>
    </source>
</evidence>